<dbReference type="RefSeq" id="WP_013556544.1">
    <property type="nucleotide sequence ID" value="NC_014958.1"/>
</dbReference>
<feature type="transmembrane region" description="Helical" evidence="7">
    <location>
        <begin position="70"/>
        <end position="92"/>
    </location>
</feature>
<organism evidence="9 10">
    <name type="scientific">Deinococcus maricopensis (strain DSM 21211 / LMG 22137 / NRRL B-23946 / LB-34)</name>
    <dbReference type="NCBI Taxonomy" id="709986"/>
    <lineage>
        <taxon>Bacteria</taxon>
        <taxon>Thermotogati</taxon>
        <taxon>Deinococcota</taxon>
        <taxon>Deinococci</taxon>
        <taxon>Deinococcales</taxon>
        <taxon>Deinococcaceae</taxon>
        <taxon>Deinococcus</taxon>
    </lineage>
</organism>
<evidence type="ECO:0000256" key="3">
    <source>
        <dbReference type="ARBA" id="ARBA00022475"/>
    </source>
</evidence>
<dbReference type="eggNOG" id="COG1285">
    <property type="taxonomic scope" value="Bacteria"/>
</dbReference>
<dbReference type="PANTHER" id="PTHR33778:SF1">
    <property type="entry name" value="MAGNESIUM TRANSPORTER YHID-RELATED"/>
    <property type="match status" value="1"/>
</dbReference>
<dbReference type="Pfam" id="PF02308">
    <property type="entry name" value="MgtC"/>
    <property type="match status" value="1"/>
</dbReference>
<name>E8U7K0_DEIML</name>
<feature type="domain" description="MgtC/SapB/SrpB/YhiD N-terminal" evidence="8">
    <location>
        <begin position="14"/>
        <end position="143"/>
    </location>
</feature>
<dbReference type="PANTHER" id="PTHR33778">
    <property type="entry name" value="PROTEIN MGTC"/>
    <property type="match status" value="1"/>
</dbReference>
<keyword evidence="3" id="KW-1003">Cell membrane</keyword>
<evidence type="ECO:0000313" key="9">
    <source>
        <dbReference type="EMBL" id="ADV67039.1"/>
    </source>
</evidence>
<feature type="transmembrane region" description="Helical" evidence="7">
    <location>
        <begin position="112"/>
        <end position="139"/>
    </location>
</feature>
<dbReference type="EMBL" id="CP002454">
    <property type="protein sequence ID" value="ADV67039.1"/>
    <property type="molecule type" value="Genomic_DNA"/>
</dbReference>
<evidence type="ECO:0000256" key="7">
    <source>
        <dbReference type="SAM" id="Phobius"/>
    </source>
</evidence>
<evidence type="ECO:0000256" key="1">
    <source>
        <dbReference type="ARBA" id="ARBA00004651"/>
    </source>
</evidence>
<keyword evidence="10" id="KW-1185">Reference proteome</keyword>
<dbReference type="AlphaFoldDB" id="E8U7K0"/>
<evidence type="ECO:0000256" key="6">
    <source>
        <dbReference type="ARBA" id="ARBA00023136"/>
    </source>
</evidence>
<evidence type="ECO:0000256" key="2">
    <source>
        <dbReference type="ARBA" id="ARBA00009298"/>
    </source>
</evidence>
<keyword evidence="6 7" id="KW-0472">Membrane</keyword>
<dbReference type="KEGG" id="dmr:Deima_1389"/>
<dbReference type="InterPro" id="IPR049177">
    <property type="entry name" value="MgtC_SapB_SrpB_YhiD_N"/>
</dbReference>
<dbReference type="GO" id="GO:0005886">
    <property type="term" value="C:plasma membrane"/>
    <property type="evidence" value="ECO:0007669"/>
    <property type="project" value="UniProtKB-SubCell"/>
</dbReference>
<evidence type="ECO:0000256" key="5">
    <source>
        <dbReference type="ARBA" id="ARBA00022989"/>
    </source>
</evidence>
<dbReference type="HOGENOM" id="CLU_079292_1_0_0"/>
<gene>
    <name evidence="9" type="ordered locus">Deima_1389</name>
</gene>
<comment type="subcellular location">
    <subcellularLocation>
        <location evidence="1">Cell membrane</location>
        <topology evidence="1">Multi-pass membrane protein</topology>
    </subcellularLocation>
</comment>
<dbReference type="OrthoDB" id="74063at2"/>
<protein>
    <submittedName>
        <fullName evidence="9">MgtC/SapB transporter</fullName>
    </submittedName>
</protein>
<keyword evidence="4 7" id="KW-0812">Transmembrane</keyword>
<proteinExistence type="inferred from homology"/>
<dbReference type="STRING" id="709986.Deima_1389"/>
<dbReference type="Proteomes" id="UP000008635">
    <property type="component" value="Chromosome"/>
</dbReference>
<accession>E8U7K0</accession>
<evidence type="ECO:0000259" key="8">
    <source>
        <dbReference type="Pfam" id="PF02308"/>
    </source>
</evidence>
<comment type="similarity">
    <text evidence="2">Belongs to the MgtC/SapB family.</text>
</comment>
<reference evidence="9 10" key="1">
    <citation type="journal article" date="2011" name="Stand. Genomic Sci.">
        <title>Complete genome sequence of Deinococcus maricopensis type strain (LB-34).</title>
        <authorList>
            <person name="Pukall R."/>
            <person name="Zeytun A."/>
            <person name="Lucas S."/>
            <person name="Lapidus A."/>
            <person name="Hammon N."/>
            <person name="Deshpande S."/>
            <person name="Nolan M."/>
            <person name="Cheng J.F."/>
            <person name="Pitluck S."/>
            <person name="Liolios K."/>
            <person name="Pagani I."/>
            <person name="Mikhailova N."/>
            <person name="Ivanova N."/>
            <person name="Mavromatis K."/>
            <person name="Pati A."/>
            <person name="Tapia R."/>
            <person name="Han C."/>
            <person name="Goodwin L."/>
            <person name="Chen A."/>
            <person name="Palaniappan K."/>
            <person name="Land M."/>
            <person name="Hauser L."/>
            <person name="Chang Y.J."/>
            <person name="Jeffries C.D."/>
            <person name="Brambilla E.M."/>
            <person name="Rohde M."/>
            <person name="Goker M."/>
            <person name="Detter J.C."/>
            <person name="Woyke T."/>
            <person name="Bristow J."/>
            <person name="Eisen J.A."/>
            <person name="Markowitz V."/>
            <person name="Hugenholtz P."/>
            <person name="Kyrpides N.C."/>
            <person name="Klenk H.P."/>
        </authorList>
    </citation>
    <scope>NUCLEOTIDE SEQUENCE [LARGE SCALE GENOMIC DNA]</scope>
    <source>
        <strain evidence="10">DSM 21211 / LMG 22137 / NRRL B-23946 / LB-34</strain>
    </source>
</reference>
<sequence precursor="true">MADPLQDLLLLVRLLVAGALSALIGWERETKNMPAGLRTHLLVGMSAALFVVLGETLITRYANDAHNVRFDVIGVLGAVVSGVSFLGAGAIFSARGSTHGLTTAASLLATAAIGATCGLTHYVLAGATTLLFLLTLNVLATLKTRLLGQADPRNPR</sequence>
<reference evidence="10" key="2">
    <citation type="submission" date="2011-01" db="EMBL/GenBank/DDBJ databases">
        <title>The complete genome of Deinococcus maricopensis DSM 21211.</title>
        <authorList>
            <consortium name="US DOE Joint Genome Institute (JGI-PGF)"/>
            <person name="Lucas S."/>
            <person name="Copeland A."/>
            <person name="Lapidus A."/>
            <person name="Goodwin L."/>
            <person name="Pitluck S."/>
            <person name="Kyrpides N."/>
            <person name="Mavromatis K."/>
            <person name="Pagani I."/>
            <person name="Ivanova N."/>
            <person name="Ovchinnikova G."/>
            <person name="Zeytun A."/>
            <person name="Detter J.C."/>
            <person name="Han C."/>
            <person name="Land M."/>
            <person name="Hauser L."/>
            <person name="Markowitz V."/>
            <person name="Cheng J.-F."/>
            <person name="Hugenholtz P."/>
            <person name="Woyke T."/>
            <person name="Wu D."/>
            <person name="Pukall R."/>
            <person name="Gehrich-Schroeter G."/>
            <person name="Brambilla E."/>
            <person name="Klenk H.-P."/>
            <person name="Eisen J.A."/>
        </authorList>
    </citation>
    <scope>NUCLEOTIDE SEQUENCE [LARGE SCALE GENOMIC DNA]</scope>
    <source>
        <strain evidence="10">DSM 21211 / LMG 22137 / NRRL B-23946 / LB-34</strain>
    </source>
</reference>
<evidence type="ECO:0000313" key="10">
    <source>
        <dbReference type="Proteomes" id="UP000008635"/>
    </source>
</evidence>
<keyword evidence="5 7" id="KW-1133">Transmembrane helix</keyword>
<evidence type="ECO:0000256" key="4">
    <source>
        <dbReference type="ARBA" id="ARBA00022692"/>
    </source>
</evidence>
<feature type="transmembrane region" description="Helical" evidence="7">
    <location>
        <begin position="37"/>
        <end position="58"/>
    </location>
</feature>
<dbReference type="InterPro" id="IPR003416">
    <property type="entry name" value="MgtC/SapB/SrpB/YhiD_fam"/>
</dbReference>
<dbReference type="PRINTS" id="PR01837">
    <property type="entry name" value="MGTCSAPBPROT"/>
</dbReference>